<reference evidence="10" key="1">
    <citation type="submission" date="2016-01" db="EMBL/GenBank/DDBJ databases">
        <authorList>
            <person name="Mitreva M."/>
            <person name="Pepin K.H."/>
            <person name="Mihindukulasuriya K.A."/>
            <person name="Fulton R."/>
            <person name="Fronick C."/>
            <person name="O'Laughlin M."/>
            <person name="Miner T."/>
            <person name="Herter B."/>
            <person name="Rosa B.A."/>
            <person name="Cordes M."/>
            <person name="Tomlinson C."/>
            <person name="Wollam A."/>
            <person name="Palsikar V.B."/>
            <person name="Mardis E.R."/>
            <person name="Wilson R.K."/>
        </authorList>
    </citation>
    <scope>NUCLEOTIDE SEQUENCE [LARGE SCALE GENOMIC DNA]</scope>
    <source>
        <strain evidence="10">DNF00896</strain>
    </source>
</reference>
<dbReference type="Pfam" id="PF01434">
    <property type="entry name" value="Peptidase_M41"/>
    <property type="match status" value="1"/>
</dbReference>
<dbReference type="InterPro" id="IPR003959">
    <property type="entry name" value="ATPase_AAA_core"/>
</dbReference>
<dbReference type="GO" id="GO:0005524">
    <property type="term" value="F:ATP binding"/>
    <property type="evidence" value="ECO:0007669"/>
    <property type="project" value="InterPro"/>
</dbReference>
<keyword evidence="6" id="KW-0862">Zinc</keyword>
<dbReference type="InterPro" id="IPR037219">
    <property type="entry name" value="Peptidase_M41-like"/>
</dbReference>
<dbReference type="InterPro" id="IPR041569">
    <property type="entry name" value="AAA_lid_3"/>
</dbReference>
<evidence type="ECO:0000313" key="10">
    <source>
        <dbReference type="Proteomes" id="UP000070394"/>
    </source>
</evidence>
<dbReference type="PATRIC" id="fig|467210.3.peg.662"/>
<dbReference type="Pfam" id="PF00004">
    <property type="entry name" value="AAA"/>
    <property type="match status" value="1"/>
</dbReference>
<evidence type="ECO:0000256" key="2">
    <source>
        <dbReference type="ARBA" id="ARBA00010044"/>
    </source>
</evidence>
<evidence type="ECO:0000259" key="8">
    <source>
        <dbReference type="SMART" id="SM00382"/>
    </source>
</evidence>
<comment type="cofactor">
    <cofactor evidence="1">
        <name>Zn(2+)</name>
        <dbReference type="ChEBI" id="CHEBI:29105"/>
    </cofactor>
</comment>
<comment type="caution">
    <text evidence="9">The sequence shown here is derived from an EMBL/GenBank/DDBJ whole genome shotgun (WGS) entry which is preliminary data.</text>
</comment>
<dbReference type="InterPro" id="IPR003593">
    <property type="entry name" value="AAA+_ATPase"/>
</dbReference>
<feature type="domain" description="AAA+ ATPase" evidence="8">
    <location>
        <begin position="37"/>
        <end position="166"/>
    </location>
</feature>
<protein>
    <submittedName>
        <fullName evidence="9">ATPase, AAA family</fullName>
    </submittedName>
</protein>
<dbReference type="RefSeq" id="WP_060930604.1">
    <property type="nucleotide sequence ID" value="NZ_KQ959779.1"/>
</dbReference>
<organism evidence="9 10">
    <name type="scientific">Lachnoanaerobaculum saburreum</name>
    <dbReference type="NCBI Taxonomy" id="467210"/>
    <lineage>
        <taxon>Bacteria</taxon>
        <taxon>Bacillati</taxon>
        <taxon>Bacillota</taxon>
        <taxon>Clostridia</taxon>
        <taxon>Lachnospirales</taxon>
        <taxon>Lachnospiraceae</taxon>
        <taxon>Lachnoanaerobaculum</taxon>
    </lineage>
</organism>
<dbReference type="InterPro" id="IPR027417">
    <property type="entry name" value="P-loop_NTPase"/>
</dbReference>
<dbReference type="STRING" id="467210.HMPREF1866_00671"/>
<dbReference type="AlphaFoldDB" id="A0A133ZXS9"/>
<dbReference type="SUPFAM" id="SSF52540">
    <property type="entry name" value="P-loop containing nucleoside triphosphate hydrolases"/>
    <property type="match status" value="1"/>
</dbReference>
<keyword evidence="5" id="KW-0378">Hydrolase</keyword>
<keyword evidence="4" id="KW-0479">Metal-binding</keyword>
<dbReference type="Gene3D" id="3.40.50.300">
    <property type="entry name" value="P-loop containing nucleotide triphosphate hydrolases"/>
    <property type="match status" value="1"/>
</dbReference>
<comment type="similarity">
    <text evidence="2">In the C-terminal section; belongs to the peptidase M41 family.</text>
</comment>
<dbReference type="GO" id="GO:0046872">
    <property type="term" value="F:metal ion binding"/>
    <property type="evidence" value="ECO:0007669"/>
    <property type="project" value="UniProtKB-KW"/>
</dbReference>
<dbReference type="GO" id="GO:0004222">
    <property type="term" value="F:metalloendopeptidase activity"/>
    <property type="evidence" value="ECO:0007669"/>
    <property type="project" value="InterPro"/>
</dbReference>
<dbReference type="GO" id="GO:0004176">
    <property type="term" value="F:ATP-dependent peptidase activity"/>
    <property type="evidence" value="ECO:0007669"/>
    <property type="project" value="InterPro"/>
</dbReference>
<evidence type="ECO:0000256" key="5">
    <source>
        <dbReference type="ARBA" id="ARBA00022801"/>
    </source>
</evidence>
<keyword evidence="10" id="KW-1185">Reference proteome</keyword>
<dbReference type="InterPro" id="IPR000642">
    <property type="entry name" value="Peptidase_M41"/>
</dbReference>
<evidence type="ECO:0000256" key="4">
    <source>
        <dbReference type="ARBA" id="ARBA00022723"/>
    </source>
</evidence>
<dbReference type="SMART" id="SM00382">
    <property type="entry name" value="AAA"/>
    <property type="match status" value="1"/>
</dbReference>
<dbReference type="EMBL" id="LSDA01000017">
    <property type="protein sequence ID" value="KXB60245.1"/>
    <property type="molecule type" value="Genomic_DNA"/>
</dbReference>
<dbReference type="GO" id="GO:0006508">
    <property type="term" value="P:proteolysis"/>
    <property type="evidence" value="ECO:0007669"/>
    <property type="project" value="UniProtKB-KW"/>
</dbReference>
<keyword evidence="3" id="KW-0645">Protease</keyword>
<evidence type="ECO:0000256" key="3">
    <source>
        <dbReference type="ARBA" id="ARBA00022670"/>
    </source>
</evidence>
<dbReference type="OrthoDB" id="9806903at2"/>
<evidence type="ECO:0000256" key="6">
    <source>
        <dbReference type="ARBA" id="ARBA00022833"/>
    </source>
</evidence>
<dbReference type="Gene3D" id="1.20.58.760">
    <property type="entry name" value="Peptidase M41"/>
    <property type="match status" value="1"/>
</dbReference>
<accession>A0A133ZXS9</accession>
<evidence type="ECO:0000313" key="9">
    <source>
        <dbReference type="EMBL" id="KXB60245.1"/>
    </source>
</evidence>
<sequence length="422" mass="48079">MSEFDKIIGYADIKAELIRFCDVLKNFKDYKRLGVEIPRGMLLHGEPGIGKTMLAKSFIKESKIKSFTIRKDKHSREFINNIRDIFDKAKEEEFAIVFLDDIDKFANEDEYHKDAEEYVVVQSCIDDCKDSNVFVLATANSIYFLPNSLMRAGRFDKVIQMTCPVGDDAKKIIKHFLSKKQVLGDIDIDDISSFMEGHSCAELEMVINEAGIYAVFDKRTKIEQRDIIKACMRLIFDAPESVEYIDSNILKKVAIHESGHAVISEILEPGSVNLISICGYSNNSGGITSVRKPEDYNFNVVAQENEVIRSLGGKAATEIIYGTFDLGCEEDLHKAFGLATTFVDNYCAYGFDAFERGKSSQYLLESKDRKVDKEMDRYYRKSKQIIAENRGFFDAMVQELLKEKTLTKKQIKSIRDSLVIRD</sequence>
<dbReference type="Pfam" id="PF17862">
    <property type="entry name" value="AAA_lid_3"/>
    <property type="match status" value="1"/>
</dbReference>
<gene>
    <name evidence="9" type="ORF">HMPREF1866_00671</name>
</gene>
<dbReference type="GO" id="GO:0016887">
    <property type="term" value="F:ATP hydrolysis activity"/>
    <property type="evidence" value="ECO:0007669"/>
    <property type="project" value="InterPro"/>
</dbReference>
<evidence type="ECO:0000256" key="1">
    <source>
        <dbReference type="ARBA" id="ARBA00001947"/>
    </source>
</evidence>
<dbReference type="PANTHER" id="PTHR23076:SF97">
    <property type="entry name" value="ATP-DEPENDENT ZINC METALLOPROTEASE YME1L1"/>
    <property type="match status" value="1"/>
</dbReference>
<keyword evidence="7" id="KW-0482">Metalloprotease</keyword>
<dbReference type="Gene3D" id="1.10.8.60">
    <property type="match status" value="1"/>
</dbReference>
<dbReference type="SUPFAM" id="SSF140990">
    <property type="entry name" value="FtsH protease domain-like"/>
    <property type="match status" value="1"/>
</dbReference>
<proteinExistence type="inferred from homology"/>
<dbReference type="Proteomes" id="UP000070394">
    <property type="component" value="Unassembled WGS sequence"/>
</dbReference>
<evidence type="ECO:0000256" key="7">
    <source>
        <dbReference type="ARBA" id="ARBA00023049"/>
    </source>
</evidence>
<dbReference type="PANTHER" id="PTHR23076">
    <property type="entry name" value="METALLOPROTEASE M41 FTSH"/>
    <property type="match status" value="1"/>
</dbReference>
<dbReference type="CDD" id="cd19481">
    <property type="entry name" value="RecA-like_protease"/>
    <property type="match status" value="1"/>
</dbReference>
<name>A0A133ZXS9_9FIRM</name>